<keyword evidence="1" id="KW-0175">Coiled coil</keyword>
<feature type="domain" description="CT398-like coiled coil hairpin" evidence="2">
    <location>
        <begin position="16"/>
        <end position="194"/>
    </location>
</feature>
<reference evidence="4" key="1">
    <citation type="submission" date="2015-12" db="EMBL/GenBank/DDBJ databases">
        <authorList>
            <person name="Shamseldin A."/>
            <person name="Moawad H."/>
            <person name="Abd El-Rahim W.M."/>
            <person name="Sadowsky M.J."/>
        </authorList>
    </citation>
    <scope>NUCLEOTIDE SEQUENCE [LARGE SCALE GENOMIC DNA]</scope>
    <source>
        <strain evidence="4">JAM AC0309</strain>
    </source>
</reference>
<dbReference type="KEGG" id="malk:MalAC0309_1585"/>
<dbReference type="OrthoDB" id="9784388at2"/>
<accession>A0A0U5B9E7</accession>
<name>A0A0U5B9E7_9MICO</name>
<evidence type="ECO:0000313" key="4">
    <source>
        <dbReference type="Proteomes" id="UP000218965"/>
    </source>
</evidence>
<protein>
    <recommendedName>
        <fullName evidence="2">CT398-like coiled coil hairpin domain-containing protein</fullName>
    </recommendedName>
</protein>
<sequence length="246" mass="26675">MALTAPPEAQALLLDLQRIDTDLQRIAHRSRTLPEQARLDELTALNASVRESLAERENALEDARLELSRVESDVALVEKRIARDEGLVQQSSSVKDIAGLEHEVASLKTRLSDLEEIELAIMEKVETIEAEVADARSTLEAHESAVAAATEARDEALRGLARERDNQTADRADVASRIPTDLLALYEKQRERYGVGASHLRARVSSASGVELTGNDLASVRAAAPDAVILCPDSNAILVRTAESGL</sequence>
<dbReference type="EMBL" id="AP017315">
    <property type="protein sequence ID" value="BAU32436.1"/>
    <property type="molecule type" value="Genomic_DNA"/>
</dbReference>
<dbReference type="InterPro" id="IPR056003">
    <property type="entry name" value="CT398_CC_hairpin"/>
</dbReference>
<dbReference type="Pfam" id="PF24481">
    <property type="entry name" value="CT398_CC"/>
    <property type="match status" value="1"/>
</dbReference>
<dbReference type="AlphaFoldDB" id="A0A0U5B9E7"/>
<reference evidence="3 4" key="2">
    <citation type="submission" date="2016-01" db="EMBL/GenBank/DDBJ databases">
        <title>Microcella alkaliphila JAM AC0309 whole genome shotgun sequence.</title>
        <authorList>
            <person name="Kurata A."/>
            <person name="Hirose Y."/>
            <person name="Kishimoto N."/>
            <person name="Kobayashi T."/>
        </authorList>
    </citation>
    <scope>NUCLEOTIDE SEQUENCE [LARGE SCALE GENOMIC DNA]</scope>
    <source>
        <strain evidence="3 4">JAM AC0309</strain>
    </source>
</reference>
<dbReference type="RefSeq" id="WP_096421622.1">
    <property type="nucleotide sequence ID" value="NZ_AP017315.1"/>
</dbReference>
<organism evidence="3 4">
    <name type="scientific">Microcella alkaliphila</name>
    <dbReference type="NCBI Taxonomy" id="279828"/>
    <lineage>
        <taxon>Bacteria</taxon>
        <taxon>Bacillati</taxon>
        <taxon>Actinomycetota</taxon>
        <taxon>Actinomycetes</taxon>
        <taxon>Micrococcales</taxon>
        <taxon>Microbacteriaceae</taxon>
        <taxon>Microcella</taxon>
    </lineage>
</organism>
<evidence type="ECO:0000259" key="2">
    <source>
        <dbReference type="Pfam" id="PF24481"/>
    </source>
</evidence>
<dbReference type="Proteomes" id="UP000218965">
    <property type="component" value="Chromosome"/>
</dbReference>
<evidence type="ECO:0000256" key="1">
    <source>
        <dbReference type="SAM" id="Coils"/>
    </source>
</evidence>
<evidence type="ECO:0000313" key="3">
    <source>
        <dbReference type="EMBL" id="BAU32436.1"/>
    </source>
</evidence>
<proteinExistence type="predicted"/>
<dbReference type="Gene3D" id="1.10.287.1490">
    <property type="match status" value="1"/>
</dbReference>
<feature type="coiled-coil region" evidence="1">
    <location>
        <begin position="46"/>
        <end position="152"/>
    </location>
</feature>
<gene>
    <name evidence="3" type="ORF">MalAC0309_1585</name>
</gene>